<reference evidence="2" key="1">
    <citation type="journal article" date="2020" name="Nature">
        <title>Giant virus diversity and host interactions through global metagenomics.</title>
        <authorList>
            <person name="Schulz F."/>
            <person name="Roux S."/>
            <person name="Paez-Espino D."/>
            <person name="Jungbluth S."/>
            <person name="Walsh D.A."/>
            <person name="Denef V.J."/>
            <person name="McMahon K.D."/>
            <person name="Konstantinidis K.T."/>
            <person name="Eloe-Fadrosh E.A."/>
            <person name="Kyrpides N.C."/>
            <person name="Woyke T."/>
        </authorList>
    </citation>
    <scope>NUCLEOTIDE SEQUENCE</scope>
    <source>
        <strain evidence="2">GVMAG-S-ERX555967-130</strain>
    </source>
</reference>
<name>A0A6C0F9Q4_9ZZZZ</name>
<accession>A0A6C0F9Q4</accession>
<dbReference type="InterPro" id="IPR027417">
    <property type="entry name" value="P-loop_NTPase"/>
</dbReference>
<organism evidence="2">
    <name type="scientific">viral metagenome</name>
    <dbReference type="NCBI Taxonomy" id="1070528"/>
    <lineage>
        <taxon>unclassified sequences</taxon>
        <taxon>metagenomes</taxon>
        <taxon>organismal metagenomes</taxon>
    </lineage>
</organism>
<evidence type="ECO:0000313" key="2">
    <source>
        <dbReference type="EMBL" id="QHT36620.1"/>
    </source>
</evidence>
<dbReference type="GO" id="GO:0005524">
    <property type="term" value="F:ATP binding"/>
    <property type="evidence" value="ECO:0007669"/>
    <property type="project" value="InterPro"/>
</dbReference>
<sequence length="674" mass="77278">MCFHDNQTQTAEQVIAEFQRGKPFVVLNAQMQSGKTGTYNFTCFRMIEHCIVNQVYIICGSADKSLRAQAHQDLKVGIREYVNHHSTAVNQQDLFDKLNRKIKIFFSQDLRRLNSVPHHTLIVHEESHMAQSKSNRPFKLYERLGLSQALSHNFEALLSKNIYILGVSATPFSEITVNTHLHQGTLNCPQGVDSELLHSKHVMNMTPGEGYIGIPDFVRNGNFRFTASPVHKSPHFGKVLDDHMNDAIARYIIVRTARTSDEDMIRSMCVRRGYDYIPHMSESDTRDMSFLDTPPEKMTVVHICGRARMGEVVPKRHVIAVYESSEKPKTDTILQGLPGRMCGYTAGGAHLEIEIYVSPKAQEGIETYAKAWREGNPRRLTEINHANNLTTSVHRSSQLKVTDSEGKDWIATVPIHIPRSHFPRKPQLQEIRQLFENHPELIRSNPDKQSILNLIDSEINRSRSQKYRYHKLVSSLYKGVHNAYDSNMRKSISDMRLEFERKPQHHRYCFKLVHNGPGSDYYLVALIPYVSDVHDSEIERQGLSDVSPDCNYMPFQATNEDGSVEVTNGGQAIHFPPETSTDPEEFVEELTKAIQRTQPEDPSYIHGCSPSIHTMYDLDSRLYKGLRFEMSAYPEGVFEDAIQRVERATGVNVSCNFRRRYRNKGYFRFKSLSW</sequence>
<dbReference type="EMBL" id="MN738786">
    <property type="protein sequence ID" value="QHT36620.1"/>
    <property type="molecule type" value="Genomic_DNA"/>
</dbReference>
<evidence type="ECO:0000259" key="1">
    <source>
        <dbReference type="Pfam" id="PF04851"/>
    </source>
</evidence>
<dbReference type="SUPFAM" id="SSF52540">
    <property type="entry name" value="P-loop containing nucleoside triphosphate hydrolases"/>
    <property type="match status" value="1"/>
</dbReference>
<dbReference type="InterPro" id="IPR006935">
    <property type="entry name" value="Helicase/UvrB_N"/>
</dbReference>
<dbReference type="AlphaFoldDB" id="A0A6C0F9Q4"/>
<proteinExistence type="predicted"/>
<dbReference type="GO" id="GO:0016787">
    <property type="term" value="F:hydrolase activity"/>
    <property type="evidence" value="ECO:0007669"/>
    <property type="project" value="InterPro"/>
</dbReference>
<dbReference type="Pfam" id="PF04851">
    <property type="entry name" value="ResIII"/>
    <property type="match status" value="1"/>
</dbReference>
<dbReference type="GO" id="GO:0003677">
    <property type="term" value="F:DNA binding"/>
    <property type="evidence" value="ECO:0007669"/>
    <property type="project" value="InterPro"/>
</dbReference>
<feature type="domain" description="Helicase/UvrB N-terminal" evidence="1">
    <location>
        <begin position="4"/>
        <end position="172"/>
    </location>
</feature>
<protein>
    <recommendedName>
        <fullName evidence="1">Helicase/UvrB N-terminal domain-containing protein</fullName>
    </recommendedName>
</protein>